<dbReference type="Gene3D" id="3.90.1030.20">
    <property type="entry name" value="DNA polymerase delta, p66 (Cdc27) subunit, wHTH domain"/>
    <property type="match status" value="1"/>
</dbReference>
<dbReference type="Pfam" id="PF09507">
    <property type="entry name" value="CDC27"/>
    <property type="match status" value="1"/>
</dbReference>
<organism evidence="2 3">
    <name type="scientific">Aureobasidium uvarum</name>
    <dbReference type="NCBI Taxonomy" id="2773716"/>
    <lineage>
        <taxon>Eukaryota</taxon>
        <taxon>Fungi</taxon>
        <taxon>Dikarya</taxon>
        <taxon>Ascomycota</taxon>
        <taxon>Pezizomycotina</taxon>
        <taxon>Dothideomycetes</taxon>
        <taxon>Dothideomycetidae</taxon>
        <taxon>Dothideales</taxon>
        <taxon>Saccotheciaceae</taxon>
        <taxon>Aureobasidium</taxon>
    </lineage>
</organism>
<evidence type="ECO:0000313" key="3">
    <source>
        <dbReference type="Proteomes" id="UP000745764"/>
    </source>
</evidence>
<gene>
    <name evidence="2" type="ORF">AWRI4620_LOCUS2966</name>
</gene>
<reference evidence="2" key="1">
    <citation type="submission" date="2020-06" db="EMBL/GenBank/DDBJ databases">
        <authorList>
            <person name="Onetto C."/>
        </authorList>
    </citation>
    <scope>NUCLEOTIDE SEQUENCE</scope>
</reference>
<feature type="region of interest" description="Disordered" evidence="1">
    <location>
        <begin position="30"/>
        <end position="54"/>
    </location>
</feature>
<dbReference type="GO" id="GO:0006260">
    <property type="term" value="P:DNA replication"/>
    <property type="evidence" value="ECO:0007669"/>
    <property type="project" value="InterPro"/>
</dbReference>
<name>A0A9N8KBM8_9PEZI</name>
<evidence type="ECO:0000313" key="2">
    <source>
        <dbReference type="EMBL" id="CAD0108711.1"/>
    </source>
</evidence>
<dbReference type="GO" id="GO:0043625">
    <property type="term" value="C:delta DNA polymerase complex"/>
    <property type="evidence" value="ECO:0007669"/>
    <property type="project" value="InterPro"/>
</dbReference>
<dbReference type="OrthoDB" id="514823at2759"/>
<protein>
    <submittedName>
        <fullName evidence="2">Uncharacterized protein</fullName>
    </submittedName>
</protein>
<evidence type="ECO:0000256" key="1">
    <source>
        <dbReference type="SAM" id="MobiDB-lite"/>
    </source>
</evidence>
<dbReference type="AlphaFoldDB" id="A0A9N8KBM8"/>
<dbReference type="InterPro" id="IPR041913">
    <property type="entry name" value="POLD3_sf"/>
</dbReference>
<dbReference type="EMBL" id="CAINUL010000003">
    <property type="protein sequence ID" value="CAD0108711.1"/>
    <property type="molecule type" value="Genomic_DNA"/>
</dbReference>
<comment type="caution">
    <text evidence="2">The sequence shown here is derived from an EMBL/GenBank/DDBJ whole genome shotgun (WGS) entry which is preliminary data.</text>
</comment>
<accession>A0A9N8KBM8</accession>
<proteinExistence type="predicted"/>
<dbReference type="Proteomes" id="UP000745764">
    <property type="component" value="Unassembled WGS sequence"/>
</dbReference>
<sequence length="81" mass="9115">MLYHFHRTQNKKQPNSLHATYLVTGTQTLLPQQAEDDAPESQTRPAHQEPRGYQATSLLLVDEDDLDSQSALFNAHQGPIC</sequence>
<dbReference type="InterPro" id="IPR019038">
    <property type="entry name" value="POLD3"/>
</dbReference>
<keyword evidence="3" id="KW-1185">Reference proteome</keyword>